<dbReference type="EMBL" id="QSHZ01000060">
    <property type="protein sequence ID" value="RHC46661.1"/>
    <property type="molecule type" value="Genomic_DNA"/>
</dbReference>
<sequence>MIKALTREYLANYPYIRDVIAKDEKKLQRYKDNPPETLYGKVYGSNPCFPFQRRGFTVSGPCGTDSRQWKERIHDLEIKIAQEKRFFEQLMVEIDELILSIENPRDKMVFEYLYHDGMKQKDVAKKLHIDQSLVSLTVSKYVS</sequence>
<organism evidence="1 2">
    <name type="scientific">Enterocloster bolteae</name>
    <dbReference type="NCBI Taxonomy" id="208479"/>
    <lineage>
        <taxon>Bacteria</taxon>
        <taxon>Bacillati</taxon>
        <taxon>Bacillota</taxon>
        <taxon>Clostridia</taxon>
        <taxon>Lachnospirales</taxon>
        <taxon>Lachnospiraceae</taxon>
        <taxon>Enterocloster</taxon>
    </lineage>
</organism>
<proteinExistence type="predicted"/>
<gene>
    <name evidence="1" type="ORF">DW839_30690</name>
</gene>
<protein>
    <recommendedName>
        <fullName evidence="3">Sigma-70 family RNA polymerase sigma factor</fullName>
    </recommendedName>
</protein>
<evidence type="ECO:0000313" key="2">
    <source>
        <dbReference type="Proteomes" id="UP000283975"/>
    </source>
</evidence>
<accession>A0A414AFW2</accession>
<evidence type="ECO:0000313" key="1">
    <source>
        <dbReference type="EMBL" id="RHC46661.1"/>
    </source>
</evidence>
<reference evidence="1 2" key="1">
    <citation type="submission" date="2018-08" db="EMBL/GenBank/DDBJ databases">
        <title>A genome reference for cultivated species of the human gut microbiota.</title>
        <authorList>
            <person name="Zou Y."/>
            <person name="Xue W."/>
            <person name="Luo G."/>
        </authorList>
    </citation>
    <scope>NUCLEOTIDE SEQUENCE [LARGE SCALE GENOMIC DNA]</scope>
    <source>
        <strain evidence="1 2">AM35-14</strain>
    </source>
</reference>
<dbReference type="AlphaFoldDB" id="A0A414AFW2"/>
<dbReference type="Proteomes" id="UP000283975">
    <property type="component" value="Unassembled WGS sequence"/>
</dbReference>
<comment type="caution">
    <text evidence="1">The sequence shown here is derived from an EMBL/GenBank/DDBJ whole genome shotgun (WGS) entry which is preliminary data.</text>
</comment>
<evidence type="ECO:0008006" key="3">
    <source>
        <dbReference type="Google" id="ProtNLM"/>
    </source>
</evidence>
<name>A0A414AFW2_9FIRM</name>